<feature type="compositionally biased region" description="Basic residues" evidence="1">
    <location>
        <begin position="80"/>
        <end position="89"/>
    </location>
</feature>
<dbReference type="GeneID" id="36327755"/>
<protein>
    <submittedName>
        <fullName evidence="2">Uncharacterized protein</fullName>
    </submittedName>
</protein>
<evidence type="ECO:0000313" key="2">
    <source>
        <dbReference type="EMBL" id="OSX59904.1"/>
    </source>
</evidence>
<keyword evidence="3" id="KW-1185">Reference proteome</keyword>
<feature type="region of interest" description="Disordered" evidence="1">
    <location>
        <begin position="1"/>
        <end position="32"/>
    </location>
</feature>
<sequence>MATYFTPRPQLSSSHNANPPPQETGRRSLPNLDLTVNDHSIYIFPDPAAELPSPASALFSPATSFDASSPSIFSVSSRSRSQRRVRHHASSFSTQSGRSPSIGQASSGSPRTHSYFVVDNPSPISPTYFSVENDPDVGEVWDGLHSPLDDEASRELEERVERVSRWDFDSRLRQFVERAAAASIPAQERRRRLAPLRTRTRTSSQSLTSNSLASSRPTRARSSSTRARAPSPSPQPRIRIPFLSFFAGLLALDLDDPALRLLTQSAPADADSILFPGHSATRLLQSLDGDRYTPPSSLSSPDSDEETKSVPVHGFAKLLSSANDPSGAALRSLRAGLAMASLPSELVASVPGARGLAGLWRAVGEVYARGGQAWREVWVGS</sequence>
<feature type="region of interest" description="Disordered" evidence="1">
    <location>
        <begin position="64"/>
        <end position="115"/>
    </location>
</feature>
<dbReference type="RefSeq" id="XP_024336698.1">
    <property type="nucleotide sequence ID" value="XM_024482806.1"/>
</dbReference>
<accession>A0A1X6MU42</accession>
<name>A0A1X6MU42_9APHY</name>
<gene>
    <name evidence="2" type="ORF">POSPLADRAFT_1075371</name>
</gene>
<proteinExistence type="predicted"/>
<evidence type="ECO:0000256" key="1">
    <source>
        <dbReference type="SAM" id="MobiDB-lite"/>
    </source>
</evidence>
<feature type="region of interest" description="Disordered" evidence="1">
    <location>
        <begin position="184"/>
        <end position="235"/>
    </location>
</feature>
<feature type="compositionally biased region" description="Basic residues" evidence="1">
    <location>
        <begin position="189"/>
        <end position="200"/>
    </location>
</feature>
<feature type="compositionally biased region" description="Polar residues" evidence="1">
    <location>
        <begin position="92"/>
        <end position="112"/>
    </location>
</feature>
<feature type="compositionally biased region" description="Low complexity" evidence="1">
    <location>
        <begin position="201"/>
        <end position="235"/>
    </location>
</feature>
<organism evidence="2 3">
    <name type="scientific">Postia placenta MAD-698-R-SB12</name>
    <dbReference type="NCBI Taxonomy" id="670580"/>
    <lineage>
        <taxon>Eukaryota</taxon>
        <taxon>Fungi</taxon>
        <taxon>Dikarya</taxon>
        <taxon>Basidiomycota</taxon>
        <taxon>Agaricomycotina</taxon>
        <taxon>Agaricomycetes</taxon>
        <taxon>Polyporales</taxon>
        <taxon>Adustoporiaceae</taxon>
        <taxon>Rhodonia</taxon>
    </lineage>
</organism>
<feature type="region of interest" description="Disordered" evidence="1">
    <location>
        <begin position="287"/>
        <end position="309"/>
    </location>
</feature>
<dbReference type="Proteomes" id="UP000194127">
    <property type="component" value="Unassembled WGS sequence"/>
</dbReference>
<dbReference type="AlphaFoldDB" id="A0A1X6MU42"/>
<reference evidence="2 3" key="1">
    <citation type="submission" date="2017-04" db="EMBL/GenBank/DDBJ databases">
        <title>Genome Sequence of the Model Brown-Rot Fungus Postia placenta SB12.</title>
        <authorList>
            <consortium name="DOE Joint Genome Institute"/>
            <person name="Gaskell J."/>
            <person name="Kersten P."/>
            <person name="Larrondo L.F."/>
            <person name="Canessa P."/>
            <person name="Martinez D."/>
            <person name="Hibbett D."/>
            <person name="Schmoll M."/>
            <person name="Kubicek C.P."/>
            <person name="Martinez A.T."/>
            <person name="Yadav J."/>
            <person name="Master E."/>
            <person name="Magnuson J.K."/>
            <person name="James T."/>
            <person name="Yaver D."/>
            <person name="Berka R."/>
            <person name="Labutti K."/>
            <person name="Lipzen A."/>
            <person name="Aerts A."/>
            <person name="Barry K."/>
            <person name="Henrissat B."/>
            <person name="Blanchette R."/>
            <person name="Grigoriev I."/>
            <person name="Cullen D."/>
        </authorList>
    </citation>
    <scope>NUCLEOTIDE SEQUENCE [LARGE SCALE GENOMIC DNA]</scope>
    <source>
        <strain evidence="2 3">MAD-698-R-SB12</strain>
    </source>
</reference>
<dbReference type="EMBL" id="KZ110601">
    <property type="protein sequence ID" value="OSX59904.1"/>
    <property type="molecule type" value="Genomic_DNA"/>
</dbReference>
<feature type="compositionally biased region" description="Low complexity" evidence="1">
    <location>
        <begin position="64"/>
        <end position="79"/>
    </location>
</feature>
<dbReference type="OrthoDB" id="3262135at2759"/>
<evidence type="ECO:0000313" key="3">
    <source>
        <dbReference type="Proteomes" id="UP000194127"/>
    </source>
</evidence>